<reference evidence="1 2" key="1">
    <citation type="submission" date="2020-03" db="EMBL/GenBank/DDBJ databases">
        <title>Two novel Motilibacter sp.</title>
        <authorList>
            <person name="Liu S."/>
        </authorList>
    </citation>
    <scope>NUCLEOTIDE SEQUENCE [LARGE SCALE GENOMIC DNA]</scope>
    <source>
        <strain evidence="1 2">E257</strain>
    </source>
</reference>
<sequence length="239" mass="24948">MVAASREDATARTAGELLARAESVYRLSTAEPAAAAEPSAALVREARAAADVQALVVALLAQAYSSRLLLDQHGAKALLDDAVRTARRAGLASRVAQGLLARAAVNQELGNAAAAARDLEAARPLLGPTRTAEVDFQRGTLMHNAGRLKEAAGAYHRALAAGTLPVADKVRVANNLGMIEAQLGRHEQSLGHVAEALELAREVGPAVYAVAAEGQAWATVQAGRVTEGLRLFTQAEQLW</sequence>
<evidence type="ECO:0000313" key="2">
    <source>
        <dbReference type="Proteomes" id="UP000800981"/>
    </source>
</evidence>
<comment type="caution">
    <text evidence="1">The sequence shown here is derived from an EMBL/GenBank/DDBJ whole genome shotgun (WGS) entry which is preliminary data.</text>
</comment>
<accession>A0ABX0GY31</accession>
<gene>
    <name evidence="1" type="ORF">G9H71_18925</name>
</gene>
<dbReference type="RefSeq" id="WP_166284346.1">
    <property type="nucleotide sequence ID" value="NZ_JAANNP010000063.1"/>
</dbReference>
<dbReference type="Proteomes" id="UP000800981">
    <property type="component" value="Unassembled WGS sequence"/>
</dbReference>
<feature type="non-terminal residue" evidence="1">
    <location>
        <position position="239"/>
    </location>
</feature>
<dbReference type="Pfam" id="PF13424">
    <property type="entry name" value="TPR_12"/>
    <property type="match status" value="1"/>
</dbReference>
<dbReference type="InterPro" id="IPR011990">
    <property type="entry name" value="TPR-like_helical_dom_sf"/>
</dbReference>
<evidence type="ECO:0000313" key="1">
    <source>
        <dbReference type="EMBL" id="NHC15859.1"/>
    </source>
</evidence>
<keyword evidence="2" id="KW-1185">Reference proteome</keyword>
<dbReference type="Gene3D" id="1.25.40.10">
    <property type="entry name" value="Tetratricopeptide repeat domain"/>
    <property type="match status" value="1"/>
</dbReference>
<protein>
    <submittedName>
        <fullName evidence="1">Tetratricopeptide repeat protein</fullName>
    </submittedName>
</protein>
<proteinExistence type="predicted"/>
<dbReference type="SUPFAM" id="SSF48452">
    <property type="entry name" value="TPR-like"/>
    <property type="match status" value="1"/>
</dbReference>
<dbReference type="EMBL" id="JAANNP010000063">
    <property type="protein sequence ID" value="NHC15859.1"/>
    <property type="molecule type" value="Genomic_DNA"/>
</dbReference>
<organism evidence="1 2">
    <name type="scientific">Motilibacter deserti</name>
    <dbReference type="NCBI Taxonomy" id="2714956"/>
    <lineage>
        <taxon>Bacteria</taxon>
        <taxon>Bacillati</taxon>
        <taxon>Actinomycetota</taxon>
        <taxon>Actinomycetes</taxon>
        <taxon>Motilibacterales</taxon>
        <taxon>Motilibacteraceae</taxon>
        <taxon>Motilibacter</taxon>
    </lineage>
</organism>
<name>A0ABX0GY31_9ACTN</name>